<evidence type="ECO:0000313" key="4">
    <source>
        <dbReference type="Proteomes" id="UP000245639"/>
    </source>
</evidence>
<dbReference type="GO" id="GO:0003677">
    <property type="term" value="F:DNA binding"/>
    <property type="evidence" value="ECO:0007669"/>
    <property type="project" value="UniProtKB-KW"/>
</dbReference>
<evidence type="ECO:0000256" key="1">
    <source>
        <dbReference type="ARBA" id="ARBA00023125"/>
    </source>
</evidence>
<dbReference type="InterPro" id="IPR055370">
    <property type="entry name" value="Lsr2_DNA-bd"/>
</dbReference>
<dbReference type="SUPFAM" id="SSF52980">
    <property type="entry name" value="Restriction endonuclease-like"/>
    <property type="match status" value="1"/>
</dbReference>
<evidence type="ECO:0000259" key="2">
    <source>
        <dbReference type="SMART" id="SM00891"/>
    </source>
</evidence>
<dbReference type="Gene3D" id="3.40.50.10130">
    <property type="match status" value="1"/>
</dbReference>
<dbReference type="Gene3D" id="4.10.320.10">
    <property type="entry name" value="E3-binding domain"/>
    <property type="match status" value="1"/>
</dbReference>
<dbReference type="Pfam" id="PF02732">
    <property type="entry name" value="ERCC4"/>
    <property type="match status" value="1"/>
</dbReference>
<evidence type="ECO:0000313" key="3">
    <source>
        <dbReference type="EMBL" id="PVZ14836.1"/>
    </source>
</evidence>
<accession>A0A2U1FRP5</accession>
<organism evidence="3 4">
    <name type="scientific">Actinomycetospora cinnamomea</name>
    <dbReference type="NCBI Taxonomy" id="663609"/>
    <lineage>
        <taxon>Bacteria</taxon>
        <taxon>Bacillati</taxon>
        <taxon>Actinomycetota</taxon>
        <taxon>Actinomycetes</taxon>
        <taxon>Pseudonocardiales</taxon>
        <taxon>Pseudonocardiaceae</taxon>
        <taxon>Actinomycetospora</taxon>
    </lineage>
</organism>
<dbReference type="Pfam" id="PF23359">
    <property type="entry name" value="Lsr2_DNA-bd"/>
    <property type="match status" value="1"/>
</dbReference>
<dbReference type="InterPro" id="IPR006166">
    <property type="entry name" value="ERCC4_domain"/>
</dbReference>
<protein>
    <submittedName>
        <fullName evidence="3">Lsr2 protein</fullName>
    </submittedName>
</protein>
<proteinExistence type="predicted"/>
<feature type="domain" description="ERCC4" evidence="2">
    <location>
        <begin position="129"/>
        <end position="209"/>
    </location>
</feature>
<dbReference type="OrthoDB" id="9776021at2"/>
<comment type="caution">
    <text evidence="3">The sequence shown here is derived from an EMBL/GenBank/DDBJ whole genome shotgun (WGS) entry which is preliminary data.</text>
</comment>
<dbReference type="GO" id="GO:0004518">
    <property type="term" value="F:nuclease activity"/>
    <property type="evidence" value="ECO:0007669"/>
    <property type="project" value="InterPro"/>
</dbReference>
<dbReference type="InterPro" id="IPR011335">
    <property type="entry name" value="Restrct_endonuc-II-like"/>
</dbReference>
<sequence>MAELVIARNPDPASSLGFLLWLPVGDGLLFRTSGTWPRTKALYCHPAAVDEWPAEGDLEVVERVALRSCARRGAAIDVVLDRARENRSQIVYTRGRGRDMVFWQSPRTRKQARPQVRVPTARAGPDEVEIVVDAHERYPYRFASQQTRVVRRALPAGDYGVVLGDTLVASVERKSLPDLVSSLGSGRLRFALGELAALPRAAVVVEDRWSQVFAQRQLRPAQVADSLAELQVRWPGVPIVFAETRPLAEEWTYRYLAAALAWAKDEQAIGARLAGASPELPPVPAPEPSTAEVRAWARAQGIAVPDRGRLRPEVWDRYREAHAGADGEPAGSTPE</sequence>
<dbReference type="GO" id="GO:0016746">
    <property type="term" value="F:acyltransferase activity"/>
    <property type="evidence" value="ECO:0007669"/>
    <property type="project" value="InterPro"/>
</dbReference>
<gene>
    <name evidence="3" type="ORF">C8D89_101704</name>
</gene>
<name>A0A2U1FRP5_9PSEU</name>
<dbReference type="RefSeq" id="WP_116706918.1">
    <property type="nucleotide sequence ID" value="NZ_QEKW01000001.1"/>
</dbReference>
<dbReference type="AlphaFoldDB" id="A0A2U1FRP5"/>
<dbReference type="InterPro" id="IPR036625">
    <property type="entry name" value="E3-bd_dom_sf"/>
</dbReference>
<dbReference type="EMBL" id="QEKW01000001">
    <property type="protein sequence ID" value="PVZ14836.1"/>
    <property type="molecule type" value="Genomic_DNA"/>
</dbReference>
<dbReference type="GO" id="GO:0006259">
    <property type="term" value="P:DNA metabolic process"/>
    <property type="evidence" value="ECO:0007669"/>
    <property type="project" value="UniProtKB-ARBA"/>
</dbReference>
<dbReference type="Proteomes" id="UP000245639">
    <property type="component" value="Unassembled WGS sequence"/>
</dbReference>
<keyword evidence="1" id="KW-0238">DNA-binding</keyword>
<dbReference type="SMART" id="SM00891">
    <property type="entry name" value="ERCC4"/>
    <property type="match status" value="1"/>
</dbReference>
<reference evidence="3 4" key="1">
    <citation type="submission" date="2018-04" db="EMBL/GenBank/DDBJ databases">
        <title>Genomic Encyclopedia of Type Strains, Phase IV (KMG-IV): sequencing the most valuable type-strain genomes for metagenomic binning, comparative biology and taxonomic classification.</title>
        <authorList>
            <person name="Goeker M."/>
        </authorList>
    </citation>
    <scope>NUCLEOTIDE SEQUENCE [LARGE SCALE GENOMIC DNA]</scope>
    <source>
        <strain evidence="3 4">DSM 45771</strain>
    </source>
</reference>
<keyword evidence="4" id="KW-1185">Reference proteome</keyword>